<organism evidence="6 7">
    <name type="scientific">Pseudomonas deceptionensis</name>
    <dbReference type="NCBI Taxonomy" id="882211"/>
    <lineage>
        <taxon>Bacteria</taxon>
        <taxon>Pseudomonadati</taxon>
        <taxon>Pseudomonadota</taxon>
        <taxon>Gammaproteobacteria</taxon>
        <taxon>Pseudomonadales</taxon>
        <taxon>Pseudomonadaceae</taxon>
        <taxon>Pseudomonas</taxon>
    </lineage>
</organism>
<reference evidence="6" key="1">
    <citation type="submission" date="2016-10" db="EMBL/GenBank/DDBJ databases">
        <authorList>
            <person name="Varghese N."/>
            <person name="Submissions S."/>
        </authorList>
    </citation>
    <scope>NUCLEOTIDE SEQUENCE [LARGE SCALE GENOMIC DNA]</scope>
    <source>
        <strain evidence="6">LMG 25555</strain>
    </source>
</reference>
<protein>
    <submittedName>
        <fullName evidence="6">Soluble lytic murein transglycosylase</fullName>
    </submittedName>
</protein>
<evidence type="ECO:0000256" key="3">
    <source>
        <dbReference type="SAM" id="MobiDB-lite"/>
    </source>
</evidence>
<dbReference type="PANTHER" id="PTHR37423:SF2">
    <property type="entry name" value="MEMBRANE-BOUND LYTIC MUREIN TRANSGLYCOSYLASE C"/>
    <property type="match status" value="1"/>
</dbReference>
<dbReference type="OrthoDB" id="9815002at2"/>
<comment type="similarity">
    <text evidence="1">Belongs to the transglycosylase Slt family.</text>
</comment>
<sequence>MSITPISHSRKSAQELSSDPAVARQARLENAAEQFEAMFLQQILKQMRKAGDVLSEGSPLRSRQTDTLREFHDEALAETLASHRKTGIADMLVKQLSQGDAPKAPASAPAQNGLCGGPSAPQPFMPAGKQLASVRAVHHDLPPAGPKPQTVDSLLAPIVNTWQRGIDSLGKGAAGLMALVEKVIVHESGGRVAAVSPKGARGLMQLMPGTAREMAQELNLQYSEQRLTRDGEYNKQLGSAYLDKLLKRYDGATALAVAAYNAGPARVDQWLKSNGDPRQGTISVSQWVERIPFKETRNYTRSILADLGQSRVPLKVQSAAPHNVGLQPDGPAFKPRPDLVASRGQDPTSTVSRAAEPRSPAFAPNMRAARKEIES</sequence>
<dbReference type="InterPro" id="IPR019301">
    <property type="entry name" value="Flagellar_prot_FlgJ_N"/>
</dbReference>
<evidence type="ECO:0000259" key="4">
    <source>
        <dbReference type="Pfam" id="PF01464"/>
    </source>
</evidence>
<dbReference type="Pfam" id="PF01464">
    <property type="entry name" value="SLT"/>
    <property type="match status" value="1"/>
</dbReference>
<dbReference type="Proteomes" id="UP000183613">
    <property type="component" value="Unassembled WGS sequence"/>
</dbReference>
<dbReference type="PATRIC" id="fig|882211.3.peg.4058"/>
<feature type="region of interest" description="Disordered" evidence="3">
    <location>
        <begin position="1"/>
        <end position="21"/>
    </location>
</feature>
<dbReference type="GO" id="GO:0044781">
    <property type="term" value="P:bacterial-type flagellum organization"/>
    <property type="evidence" value="ECO:0007669"/>
    <property type="project" value="UniProtKB-KW"/>
</dbReference>
<gene>
    <name evidence="6" type="ORF">SAMN04489800_3442</name>
</gene>
<dbReference type="RefSeq" id="WP_048361663.1">
    <property type="nucleotide sequence ID" value="NZ_FNUD01000002.1"/>
</dbReference>
<feature type="region of interest" description="Disordered" evidence="3">
    <location>
        <begin position="99"/>
        <end position="120"/>
    </location>
</feature>
<dbReference type="Pfam" id="PF10135">
    <property type="entry name" value="Rod-binding"/>
    <property type="match status" value="1"/>
</dbReference>
<dbReference type="Gene3D" id="1.10.530.10">
    <property type="match status" value="1"/>
</dbReference>
<evidence type="ECO:0000256" key="1">
    <source>
        <dbReference type="ARBA" id="ARBA00007734"/>
    </source>
</evidence>
<name>A0A0J6G9S6_PSEDM</name>
<feature type="domain" description="Transglycosylase SLT" evidence="4">
    <location>
        <begin position="178"/>
        <end position="277"/>
    </location>
</feature>
<dbReference type="InterPro" id="IPR008258">
    <property type="entry name" value="Transglycosylase_SLT_dom_1"/>
</dbReference>
<keyword evidence="7" id="KW-1185">Reference proteome</keyword>
<evidence type="ECO:0000259" key="5">
    <source>
        <dbReference type="Pfam" id="PF10135"/>
    </source>
</evidence>
<accession>A0A0J6G9S6</accession>
<evidence type="ECO:0000313" key="6">
    <source>
        <dbReference type="EMBL" id="SEE99609.1"/>
    </source>
</evidence>
<keyword evidence="2" id="KW-1005">Bacterial flagellum biogenesis</keyword>
<dbReference type="AlphaFoldDB" id="A0A0J6G9S6"/>
<proteinExistence type="inferred from homology"/>
<comment type="caution">
    <text evidence="6">The sequence shown here is derived from an EMBL/GenBank/DDBJ whole genome shotgun (WGS) entry which is preliminary data.</text>
</comment>
<dbReference type="EMBL" id="FNUD01000002">
    <property type="protein sequence ID" value="SEE99609.1"/>
    <property type="molecule type" value="Genomic_DNA"/>
</dbReference>
<feature type="domain" description="Flagellar protein FlgJ N-terminal" evidence="5">
    <location>
        <begin position="45"/>
        <end position="95"/>
    </location>
</feature>
<feature type="region of interest" description="Disordered" evidence="3">
    <location>
        <begin position="321"/>
        <end position="375"/>
    </location>
</feature>
<dbReference type="PANTHER" id="PTHR37423">
    <property type="entry name" value="SOLUBLE LYTIC MUREIN TRANSGLYCOSYLASE-RELATED"/>
    <property type="match status" value="1"/>
</dbReference>
<dbReference type="CDD" id="cd13401">
    <property type="entry name" value="Slt70-like"/>
    <property type="match status" value="1"/>
</dbReference>
<dbReference type="SUPFAM" id="SSF53955">
    <property type="entry name" value="Lysozyme-like"/>
    <property type="match status" value="1"/>
</dbReference>
<evidence type="ECO:0000256" key="2">
    <source>
        <dbReference type="ARBA" id="ARBA00022795"/>
    </source>
</evidence>
<dbReference type="InterPro" id="IPR023346">
    <property type="entry name" value="Lysozyme-like_dom_sf"/>
</dbReference>
<evidence type="ECO:0000313" key="7">
    <source>
        <dbReference type="Proteomes" id="UP000183613"/>
    </source>
</evidence>